<reference evidence="2 3" key="1">
    <citation type="submission" date="2024-09" db="EMBL/GenBank/DDBJ databases">
        <title>Rethinking Asexuality: The Enigmatic Case of Functional Sexual Genes in Lepraria (Stereocaulaceae).</title>
        <authorList>
            <person name="Doellman M."/>
            <person name="Sun Y."/>
            <person name="Barcenas-Pena A."/>
            <person name="Lumbsch H.T."/>
            <person name="Grewe F."/>
        </authorList>
    </citation>
    <scope>NUCLEOTIDE SEQUENCE [LARGE SCALE GENOMIC DNA]</scope>
    <source>
        <strain evidence="2 3">Grewe 0041</strain>
    </source>
</reference>
<gene>
    <name evidence="2" type="ORF">ABVK25_011675</name>
</gene>
<keyword evidence="3" id="KW-1185">Reference proteome</keyword>
<dbReference type="EMBL" id="JBHFEH010000110">
    <property type="protein sequence ID" value="KAL2046636.1"/>
    <property type="molecule type" value="Genomic_DNA"/>
</dbReference>
<proteinExistence type="predicted"/>
<evidence type="ECO:0000313" key="2">
    <source>
        <dbReference type="EMBL" id="KAL2046636.1"/>
    </source>
</evidence>
<evidence type="ECO:0000313" key="3">
    <source>
        <dbReference type="Proteomes" id="UP001590951"/>
    </source>
</evidence>
<feature type="region of interest" description="Disordered" evidence="1">
    <location>
        <begin position="1"/>
        <end position="28"/>
    </location>
</feature>
<dbReference type="Proteomes" id="UP001590951">
    <property type="component" value="Unassembled WGS sequence"/>
</dbReference>
<name>A0ABR4APD8_9LECA</name>
<evidence type="ECO:0000256" key="1">
    <source>
        <dbReference type="SAM" id="MobiDB-lite"/>
    </source>
</evidence>
<feature type="compositionally biased region" description="Polar residues" evidence="1">
    <location>
        <begin position="1"/>
        <end position="24"/>
    </location>
</feature>
<protein>
    <submittedName>
        <fullName evidence="2">Uncharacterized protein</fullName>
    </submittedName>
</protein>
<accession>A0ABR4APD8</accession>
<organism evidence="2 3">
    <name type="scientific">Lepraria finkii</name>
    <dbReference type="NCBI Taxonomy" id="1340010"/>
    <lineage>
        <taxon>Eukaryota</taxon>
        <taxon>Fungi</taxon>
        <taxon>Dikarya</taxon>
        <taxon>Ascomycota</taxon>
        <taxon>Pezizomycotina</taxon>
        <taxon>Lecanoromycetes</taxon>
        <taxon>OSLEUM clade</taxon>
        <taxon>Lecanoromycetidae</taxon>
        <taxon>Lecanorales</taxon>
        <taxon>Lecanorineae</taxon>
        <taxon>Stereocaulaceae</taxon>
        <taxon>Lepraria</taxon>
    </lineage>
</organism>
<comment type="caution">
    <text evidence="2">The sequence shown here is derived from an EMBL/GenBank/DDBJ whole genome shotgun (WGS) entry which is preliminary data.</text>
</comment>
<sequence>MSSLSTERSDVKSSSPPEKIQGQNLPADKHVKIPLQDFMIEGLTDEELLVRETVLPDRVQCFSGLSLLWTKFLGVLSTTLLWDLSLVSRRVKGSLSEFWPMDLIQVLLRLKAARGYRRVEWTCVSKYIDRFSF</sequence>